<evidence type="ECO:0000313" key="3">
    <source>
        <dbReference type="EMBL" id="VFJ61780.1"/>
    </source>
</evidence>
<name>A0A450T5A2_9GAMM</name>
<dbReference type="EMBL" id="CAADEX010000033">
    <property type="protein sequence ID" value="VFJ51466.1"/>
    <property type="molecule type" value="Genomic_DNA"/>
</dbReference>
<gene>
    <name evidence="2" type="ORF">BECKDK2373B_GA0170837_103316</name>
    <name evidence="3" type="ORF">BECKDK2373C_GA0170839_109115</name>
</gene>
<organism evidence="3">
    <name type="scientific">Candidatus Kentrum sp. DK</name>
    <dbReference type="NCBI Taxonomy" id="2126562"/>
    <lineage>
        <taxon>Bacteria</taxon>
        <taxon>Pseudomonadati</taxon>
        <taxon>Pseudomonadota</taxon>
        <taxon>Gammaproteobacteria</taxon>
        <taxon>Candidatus Kentrum</taxon>
    </lineage>
</organism>
<evidence type="ECO:0000313" key="2">
    <source>
        <dbReference type="EMBL" id="VFJ51466.1"/>
    </source>
</evidence>
<evidence type="ECO:0000256" key="1">
    <source>
        <dbReference type="SAM" id="MobiDB-lite"/>
    </source>
</evidence>
<reference evidence="3" key="1">
    <citation type="submission" date="2019-02" db="EMBL/GenBank/DDBJ databases">
        <authorList>
            <person name="Gruber-Vodicka R. H."/>
            <person name="Seah K. B. B."/>
        </authorList>
    </citation>
    <scope>NUCLEOTIDE SEQUENCE</scope>
    <source>
        <strain evidence="3">BECK_DK161</strain>
        <strain evidence="2">BECK_DK47</strain>
    </source>
</reference>
<sequence length="79" mass="9049">MVGSYNQRVNRNTRRHSDLVEAPPRYVQVRISRMNRYYHSVALLTEWLSDANRSTISGLMKIRATAHSITGNNDSATSR</sequence>
<feature type="region of interest" description="Disordered" evidence="1">
    <location>
        <begin position="1"/>
        <end position="20"/>
    </location>
</feature>
<dbReference type="AlphaFoldDB" id="A0A450T5A2"/>
<feature type="compositionally biased region" description="Polar residues" evidence="1">
    <location>
        <begin position="1"/>
        <end position="10"/>
    </location>
</feature>
<proteinExistence type="predicted"/>
<protein>
    <submittedName>
        <fullName evidence="3">Uncharacterized protein</fullName>
    </submittedName>
</protein>
<accession>A0A450T5A2</accession>
<dbReference type="EMBL" id="CAADEY010000091">
    <property type="protein sequence ID" value="VFJ61780.1"/>
    <property type="molecule type" value="Genomic_DNA"/>
</dbReference>